<evidence type="ECO:0000313" key="5">
    <source>
        <dbReference type="Proteomes" id="UP000479226"/>
    </source>
</evidence>
<organism evidence="4 5">
    <name type="scientific">Arthrobacter silviterrae</name>
    <dbReference type="NCBI Taxonomy" id="2026658"/>
    <lineage>
        <taxon>Bacteria</taxon>
        <taxon>Bacillati</taxon>
        <taxon>Actinomycetota</taxon>
        <taxon>Actinomycetes</taxon>
        <taxon>Micrococcales</taxon>
        <taxon>Micrococcaceae</taxon>
        <taxon>Arthrobacter</taxon>
    </lineage>
</organism>
<dbReference type="SMART" id="SM00903">
    <property type="entry name" value="Flavin_Reduct"/>
    <property type="match status" value="1"/>
</dbReference>
<comment type="similarity">
    <text evidence="1">Belongs to the non-flavoprotein flavin reductase family.</text>
</comment>
<keyword evidence="2" id="KW-0560">Oxidoreductase</keyword>
<dbReference type="EMBL" id="JAAKZI010000044">
    <property type="protein sequence ID" value="NGN85299.1"/>
    <property type="molecule type" value="Genomic_DNA"/>
</dbReference>
<dbReference type="InterPro" id="IPR002563">
    <property type="entry name" value="Flavin_Rdtase-like_dom"/>
</dbReference>
<dbReference type="PANTHER" id="PTHR30466">
    <property type="entry name" value="FLAVIN REDUCTASE"/>
    <property type="match status" value="1"/>
</dbReference>
<dbReference type="SUPFAM" id="SSF50475">
    <property type="entry name" value="FMN-binding split barrel"/>
    <property type="match status" value="1"/>
</dbReference>
<evidence type="ECO:0000259" key="3">
    <source>
        <dbReference type="SMART" id="SM00903"/>
    </source>
</evidence>
<protein>
    <submittedName>
        <fullName evidence="4">Flavin reductase family protein</fullName>
    </submittedName>
</protein>
<proteinExistence type="inferred from homology"/>
<keyword evidence="5" id="KW-1185">Reference proteome</keyword>
<evidence type="ECO:0000256" key="1">
    <source>
        <dbReference type="ARBA" id="ARBA00008898"/>
    </source>
</evidence>
<name>A0ABX0DIV8_9MICC</name>
<feature type="domain" description="Flavin reductase like" evidence="3">
    <location>
        <begin position="49"/>
        <end position="193"/>
    </location>
</feature>
<comment type="caution">
    <text evidence="4">The sequence shown here is derived from an EMBL/GenBank/DDBJ whole genome shotgun (WGS) entry which is preliminary data.</text>
</comment>
<dbReference type="Gene3D" id="2.30.110.10">
    <property type="entry name" value="Electron Transport, Fmn-binding Protein, Chain A"/>
    <property type="match status" value="1"/>
</dbReference>
<dbReference type="InterPro" id="IPR050268">
    <property type="entry name" value="NADH-dep_flavin_reductase"/>
</dbReference>
<reference evidence="4 5" key="1">
    <citation type="submission" date="2020-02" db="EMBL/GenBank/DDBJ databases">
        <title>Genome sequence of the type strain DSM 27180 of Arthrobacter silviterrae.</title>
        <authorList>
            <person name="Gao J."/>
            <person name="Sun J."/>
        </authorList>
    </citation>
    <scope>NUCLEOTIDE SEQUENCE [LARGE SCALE GENOMIC DNA]</scope>
    <source>
        <strain evidence="4 5">DSM 27180</strain>
    </source>
</reference>
<accession>A0ABX0DIV8</accession>
<dbReference type="Proteomes" id="UP000479226">
    <property type="component" value="Unassembled WGS sequence"/>
</dbReference>
<evidence type="ECO:0000313" key="4">
    <source>
        <dbReference type="EMBL" id="NGN85299.1"/>
    </source>
</evidence>
<gene>
    <name evidence="4" type="ORF">G6N77_17790</name>
</gene>
<dbReference type="PANTHER" id="PTHR30466:SF11">
    <property type="entry name" value="FLAVIN-DEPENDENT MONOOXYGENASE, REDUCTASE SUBUNIT HSAB"/>
    <property type="match status" value="1"/>
</dbReference>
<evidence type="ECO:0000256" key="2">
    <source>
        <dbReference type="ARBA" id="ARBA00023002"/>
    </source>
</evidence>
<dbReference type="Pfam" id="PF01613">
    <property type="entry name" value="Flavin_Reduct"/>
    <property type="match status" value="1"/>
</dbReference>
<sequence length="220" mass="23177">MNVKRGVVRRRVVKAVAGACLHHSKEKGLVVVVREQRRLVAPVHYRSALKVLPTPVVAVCALDSGTGEPHGMLVGSFRALSSSPPLVSFNVGRSSRTWARVSSAGRLGVSVLASDQRMVSRSFESRGDDKFRWVRWHVSGTGVPRLDGAVSWMDVDIRRVLGVGDHLMVIAAPVALAEGAGVPLVARSGGLFAYRARTPGAAVSVGTGGFLDHGLADGGG</sequence>
<dbReference type="InterPro" id="IPR012349">
    <property type="entry name" value="Split_barrel_FMN-bd"/>
</dbReference>